<dbReference type="STRING" id="1120923.SAMN02746095_00821"/>
<accession>A0A0D6PDX4</accession>
<reference evidence="9 10" key="1">
    <citation type="submission" date="2012-11" db="EMBL/GenBank/DDBJ databases">
        <title>Whole genome sequence of Acidocella aminolytica 101 = DSM 11237.</title>
        <authorList>
            <person name="Azuma Y."/>
            <person name="Higashiura N."/>
            <person name="Hirakawa H."/>
            <person name="Matsushita K."/>
        </authorList>
    </citation>
    <scope>NUCLEOTIDE SEQUENCE [LARGE SCALE GENOMIC DNA]</scope>
    <source>
        <strain evidence="10">101 / DSM 11237</strain>
    </source>
</reference>
<evidence type="ECO:0000256" key="1">
    <source>
        <dbReference type="ARBA" id="ARBA00022553"/>
    </source>
</evidence>
<dbReference type="InterPro" id="IPR011006">
    <property type="entry name" value="CheY-like_superfamily"/>
</dbReference>
<dbReference type="OrthoDB" id="5292887at2"/>
<dbReference type="CDD" id="cd06170">
    <property type="entry name" value="LuxR_C_like"/>
    <property type="match status" value="1"/>
</dbReference>
<dbReference type="InterPro" id="IPR001789">
    <property type="entry name" value="Sig_transdc_resp-reg_receiver"/>
</dbReference>
<dbReference type="Pfam" id="PF00072">
    <property type="entry name" value="Response_reg"/>
    <property type="match status" value="1"/>
</dbReference>
<dbReference type="EMBL" id="BANC01000034">
    <property type="protein sequence ID" value="GAN79960.1"/>
    <property type="molecule type" value="Genomic_DNA"/>
</dbReference>
<evidence type="ECO:0000256" key="6">
    <source>
        <dbReference type="PROSITE-ProRule" id="PRU00169"/>
    </source>
</evidence>
<proteinExistence type="predicted"/>
<evidence type="ECO:0000256" key="5">
    <source>
        <dbReference type="ARBA" id="ARBA00023163"/>
    </source>
</evidence>
<dbReference type="SMART" id="SM00421">
    <property type="entry name" value="HTH_LUXR"/>
    <property type="match status" value="1"/>
</dbReference>
<dbReference type="PRINTS" id="PR00038">
    <property type="entry name" value="HTHLUXR"/>
</dbReference>
<keyword evidence="5" id="KW-0804">Transcription</keyword>
<evidence type="ECO:0000313" key="9">
    <source>
        <dbReference type="EMBL" id="GAN79960.1"/>
    </source>
</evidence>
<organism evidence="9 10">
    <name type="scientific">Acidocella aminolytica 101 = DSM 11237</name>
    <dbReference type="NCBI Taxonomy" id="1120923"/>
    <lineage>
        <taxon>Bacteria</taxon>
        <taxon>Pseudomonadati</taxon>
        <taxon>Pseudomonadota</taxon>
        <taxon>Alphaproteobacteria</taxon>
        <taxon>Acetobacterales</taxon>
        <taxon>Acidocellaceae</taxon>
        <taxon>Acidocella</taxon>
    </lineage>
</organism>
<dbReference type="InterPro" id="IPR039420">
    <property type="entry name" value="WalR-like"/>
</dbReference>
<keyword evidence="2" id="KW-0902">Two-component regulatory system</keyword>
<name>A0A0D6PDX4_9PROT</name>
<evidence type="ECO:0000313" key="10">
    <source>
        <dbReference type="Proteomes" id="UP000032668"/>
    </source>
</evidence>
<protein>
    <submittedName>
        <fullName evidence="9">Two component transcriptional regulator LuxR</fullName>
    </submittedName>
</protein>
<dbReference type="AlphaFoldDB" id="A0A0D6PDX4"/>
<dbReference type="GO" id="GO:0032993">
    <property type="term" value="C:protein-DNA complex"/>
    <property type="evidence" value="ECO:0007669"/>
    <property type="project" value="TreeGrafter"/>
</dbReference>
<evidence type="ECO:0000259" key="7">
    <source>
        <dbReference type="PROSITE" id="PS50043"/>
    </source>
</evidence>
<dbReference type="PROSITE" id="PS50043">
    <property type="entry name" value="HTH_LUXR_2"/>
    <property type="match status" value="1"/>
</dbReference>
<feature type="domain" description="Response regulatory" evidence="8">
    <location>
        <begin position="10"/>
        <end position="126"/>
    </location>
</feature>
<evidence type="ECO:0000256" key="4">
    <source>
        <dbReference type="ARBA" id="ARBA00023125"/>
    </source>
</evidence>
<evidence type="ECO:0000256" key="2">
    <source>
        <dbReference type="ARBA" id="ARBA00023012"/>
    </source>
</evidence>
<dbReference type="GO" id="GO:0000156">
    <property type="term" value="F:phosphorelay response regulator activity"/>
    <property type="evidence" value="ECO:0007669"/>
    <property type="project" value="TreeGrafter"/>
</dbReference>
<feature type="domain" description="HTH luxR-type" evidence="7">
    <location>
        <begin position="239"/>
        <end position="304"/>
    </location>
</feature>
<dbReference type="GO" id="GO:0006355">
    <property type="term" value="P:regulation of DNA-templated transcription"/>
    <property type="evidence" value="ECO:0007669"/>
    <property type="project" value="InterPro"/>
</dbReference>
<dbReference type="Proteomes" id="UP000032668">
    <property type="component" value="Unassembled WGS sequence"/>
</dbReference>
<dbReference type="InterPro" id="IPR000792">
    <property type="entry name" value="Tscrpt_reg_LuxR_C"/>
</dbReference>
<dbReference type="GO" id="GO:0000976">
    <property type="term" value="F:transcription cis-regulatory region binding"/>
    <property type="evidence" value="ECO:0007669"/>
    <property type="project" value="TreeGrafter"/>
</dbReference>
<sequence>MPPDPSARPTILIVDDDPAMLRLLIDALEPAGFNVLVALQGEMALVLLEQVTPDVILLDALMPGIDGFETCRRLKRRPGLTLVPVIFMTGLTDTENVVSGLQAGGVDYVTKPVIPGELIARIRVHLANAQLTRSAQRAMDAAGRFLLAADAKGRMRWSTYQAALLLGDIAPGTELPAEVQAWLATRLTQPQEVPGSITIALPAPNSPTRRVEFVLIGQMAEDEFLLRIVEQDTDHDFDRLQARVPLTRRETEVLLWLARGKSNRDIAQILNVSYRTVNKHLEQMYPKLGVETRTSAVAIAVRALEGA</sequence>
<keyword evidence="4" id="KW-0238">DNA-binding</keyword>
<dbReference type="GO" id="GO:0005829">
    <property type="term" value="C:cytosol"/>
    <property type="evidence" value="ECO:0007669"/>
    <property type="project" value="TreeGrafter"/>
</dbReference>
<evidence type="ECO:0000259" key="8">
    <source>
        <dbReference type="PROSITE" id="PS50110"/>
    </source>
</evidence>
<dbReference type="FunFam" id="1.10.10.10:FF:000153">
    <property type="entry name" value="LuxR family transcriptional regulator"/>
    <property type="match status" value="1"/>
</dbReference>
<dbReference type="SMART" id="SM00448">
    <property type="entry name" value="REC"/>
    <property type="match status" value="1"/>
</dbReference>
<dbReference type="Pfam" id="PF00196">
    <property type="entry name" value="GerE"/>
    <property type="match status" value="1"/>
</dbReference>
<dbReference type="InterPro" id="IPR016032">
    <property type="entry name" value="Sig_transdc_resp-reg_C-effctor"/>
</dbReference>
<dbReference type="SUPFAM" id="SSF46894">
    <property type="entry name" value="C-terminal effector domain of the bipartite response regulators"/>
    <property type="match status" value="1"/>
</dbReference>
<dbReference type="RefSeq" id="WP_048878376.1">
    <property type="nucleotide sequence ID" value="NZ_BANC01000034.1"/>
</dbReference>
<dbReference type="Gene3D" id="3.40.50.2300">
    <property type="match status" value="1"/>
</dbReference>
<comment type="caution">
    <text evidence="9">The sequence shown here is derived from an EMBL/GenBank/DDBJ whole genome shotgun (WGS) entry which is preliminary data.</text>
</comment>
<dbReference type="PROSITE" id="PS50110">
    <property type="entry name" value="RESPONSE_REGULATORY"/>
    <property type="match status" value="1"/>
</dbReference>
<dbReference type="SUPFAM" id="SSF52172">
    <property type="entry name" value="CheY-like"/>
    <property type="match status" value="1"/>
</dbReference>
<keyword evidence="1 6" id="KW-0597">Phosphoprotein</keyword>
<keyword evidence="3" id="KW-0805">Transcription regulation</keyword>
<feature type="modified residue" description="4-aspartylphosphate" evidence="6">
    <location>
        <position position="59"/>
    </location>
</feature>
<keyword evidence="10" id="KW-1185">Reference proteome</keyword>
<dbReference type="PANTHER" id="PTHR48111:SF1">
    <property type="entry name" value="TWO-COMPONENT RESPONSE REGULATOR ORR33"/>
    <property type="match status" value="1"/>
</dbReference>
<evidence type="ECO:0000256" key="3">
    <source>
        <dbReference type="ARBA" id="ARBA00023015"/>
    </source>
</evidence>
<dbReference type="Gene3D" id="1.10.10.10">
    <property type="entry name" value="Winged helix-like DNA-binding domain superfamily/Winged helix DNA-binding domain"/>
    <property type="match status" value="1"/>
</dbReference>
<dbReference type="InterPro" id="IPR036388">
    <property type="entry name" value="WH-like_DNA-bd_sf"/>
</dbReference>
<dbReference type="PANTHER" id="PTHR48111">
    <property type="entry name" value="REGULATOR OF RPOS"/>
    <property type="match status" value="1"/>
</dbReference>
<gene>
    <name evidence="9" type="ORF">Aam_034_104</name>
</gene>